<dbReference type="HOGENOM" id="CLU_3251894_0_0_0"/>
<reference evidence="1 2" key="1">
    <citation type="journal article" date="2011" name="Stand. Genomic Sci.">
        <title>Genome sequence of the moderately thermophilic halophile Flexistipes sinusarabici strain (MAS10).</title>
        <authorList>
            <person name="Lapidus A."/>
            <person name="Chertkov O."/>
            <person name="Nolan M."/>
            <person name="Lucas S."/>
            <person name="Hammon N."/>
            <person name="Deshpande S."/>
            <person name="Cheng J.F."/>
            <person name="Tapia R."/>
            <person name="Han C."/>
            <person name="Goodwin L."/>
            <person name="Pitluck S."/>
            <person name="Liolios K."/>
            <person name="Pagani I."/>
            <person name="Ivanova N."/>
            <person name="Huntemann M."/>
            <person name="Mavromatis K."/>
            <person name="Mikhailova N."/>
            <person name="Pati A."/>
            <person name="Chen A."/>
            <person name="Palaniappan K."/>
            <person name="Land M."/>
            <person name="Hauser L."/>
            <person name="Brambilla E.M."/>
            <person name="Rohde M."/>
            <person name="Abt B."/>
            <person name="Spring S."/>
            <person name="Goker M."/>
            <person name="Bristow J."/>
            <person name="Eisen J.A."/>
            <person name="Markowitz V."/>
            <person name="Hugenholtz P."/>
            <person name="Kyrpides N.C."/>
            <person name="Klenk H.P."/>
            <person name="Woyke T."/>
        </authorList>
    </citation>
    <scope>NUCLEOTIDE SEQUENCE [LARGE SCALE GENOMIC DNA]</scope>
    <source>
        <strain evidence="2">DSM 4947 / MAS 10</strain>
    </source>
</reference>
<dbReference type="AlphaFoldDB" id="F8E806"/>
<dbReference type="KEGG" id="fsi:Flexsi_0238"/>
<dbReference type="STRING" id="717231.Flexsi_0238"/>
<proteinExistence type="predicted"/>
<organism evidence="1 2">
    <name type="scientific">Flexistipes sinusarabici (strain ATCC 49648 / DSM 4947 / MAS 10)</name>
    <dbReference type="NCBI Taxonomy" id="717231"/>
    <lineage>
        <taxon>Bacteria</taxon>
        <taxon>Pseudomonadati</taxon>
        <taxon>Deferribacterota</taxon>
        <taxon>Deferribacteres</taxon>
        <taxon>Deferribacterales</taxon>
        <taxon>Flexistipitaceae</taxon>
        <taxon>Flexistipes</taxon>
    </lineage>
</organism>
<dbReference type="Proteomes" id="UP000006621">
    <property type="component" value="Chromosome"/>
</dbReference>
<name>F8E806_FLESM</name>
<evidence type="ECO:0000313" key="2">
    <source>
        <dbReference type="Proteomes" id="UP000006621"/>
    </source>
</evidence>
<sequence length="42" mass="4883">MVEEVDTWVGVTCDGTFYVLHLTPHVFTKTEKNIKPLDIEYI</sequence>
<reference evidence="2" key="2">
    <citation type="submission" date="2011-06" db="EMBL/GenBank/DDBJ databases">
        <title>The complete genome of Flexistipes sinusarabici DSM 4947.</title>
        <authorList>
            <person name="Lucas S."/>
            <person name="Han J."/>
            <person name="Lapidus A."/>
            <person name="Bruce D."/>
            <person name="Goodwin L."/>
            <person name="Pitluck S."/>
            <person name="Peters L."/>
            <person name="Kyrpides N."/>
            <person name="Mavromatis K."/>
            <person name="Ivanova N."/>
            <person name="Mikhailova N."/>
            <person name="Chertkov O."/>
            <person name="Detter J.C."/>
            <person name="Tapia R."/>
            <person name="Han C."/>
            <person name="Land M."/>
            <person name="Hauser L."/>
            <person name="Markowitz V."/>
            <person name="Cheng J.-F."/>
            <person name="Hugenholtz P."/>
            <person name="Woyke T."/>
            <person name="Wu D."/>
            <person name="Spring S."/>
            <person name="Schroeder M."/>
            <person name="Brambilla E."/>
            <person name="Klenk H.-P."/>
            <person name="Eisen J.A."/>
        </authorList>
    </citation>
    <scope>NUCLEOTIDE SEQUENCE [LARGE SCALE GENOMIC DNA]</scope>
    <source>
        <strain evidence="2">DSM 4947 / MAS 10</strain>
    </source>
</reference>
<dbReference type="EMBL" id="CP002858">
    <property type="protein sequence ID" value="AEI13930.1"/>
    <property type="molecule type" value="Genomic_DNA"/>
</dbReference>
<accession>F8E806</accession>
<protein>
    <submittedName>
        <fullName evidence="1">Uncharacterized protein</fullName>
    </submittedName>
</protein>
<gene>
    <name evidence="1" type="ordered locus">Flexsi_0238</name>
</gene>
<keyword evidence="2" id="KW-1185">Reference proteome</keyword>
<evidence type="ECO:0000313" key="1">
    <source>
        <dbReference type="EMBL" id="AEI13930.1"/>
    </source>
</evidence>